<dbReference type="PANTHER" id="PTHR43877">
    <property type="entry name" value="AMINOALKYLPHOSPHONATE N-ACETYLTRANSFERASE-RELATED-RELATED"/>
    <property type="match status" value="1"/>
</dbReference>
<keyword evidence="2" id="KW-0012">Acyltransferase</keyword>
<dbReference type="SUPFAM" id="SSF55729">
    <property type="entry name" value="Acyl-CoA N-acyltransferases (Nat)"/>
    <property type="match status" value="1"/>
</dbReference>
<evidence type="ECO:0000259" key="4">
    <source>
        <dbReference type="PROSITE" id="PS51186"/>
    </source>
</evidence>
<dbReference type="InterPro" id="IPR050832">
    <property type="entry name" value="Bact_Acetyltransf"/>
</dbReference>
<dbReference type="Gene3D" id="3.40.630.30">
    <property type="match status" value="1"/>
</dbReference>
<evidence type="ECO:0000313" key="5">
    <source>
        <dbReference type="EMBL" id="SHF39247.1"/>
    </source>
</evidence>
<organism evidence="5 6">
    <name type="scientific">Streptoalloteichus hindustanus</name>
    <dbReference type="NCBI Taxonomy" id="2017"/>
    <lineage>
        <taxon>Bacteria</taxon>
        <taxon>Bacillati</taxon>
        <taxon>Actinomycetota</taxon>
        <taxon>Actinomycetes</taxon>
        <taxon>Pseudonocardiales</taxon>
        <taxon>Pseudonocardiaceae</taxon>
        <taxon>Streptoalloteichus</taxon>
    </lineage>
</organism>
<dbReference type="InterPro" id="IPR016181">
    <property type="entry name" value="Acyl_CoA_acyltransferase"/>
</dbReference>
<keyword evidence="6" id="KW-1185">Reference proteome</keyword>
<evidence type="ECO:0000256" key="2">
    <source>
        <dbReference type="ARBA" id="ARBA00023315"/>
    </source>
</evidence>
<dbReference type="InterPro" id="IPR000182">
    <property type="entry name" value="GNAT_dom"/>
</dbReference>
<dbReference type="GO" id="GO:0016747">
    <property type="term" value="F:acyltransferase activity, transferring groups other than amino-acyl groups"/>
    <property type="evidence" value="ECO:0007669"/>
    <property type="project" value="InterPro"/>
</dbReference>
<accession>A0A1M5BA88</accession>
<sequence>MSAAAGPVPPRHGKIVETGSYGHRAGPGRPVSIGRRGRMGWHTSSDLREHVANADAFLRERPVENTVLLTVATTLHERGRHSFGADEPLFGWCRSAGGAVVGAFLHTPPRGVVLSHMPPEAARALPGVLAGLGHRFGEVHGEAGLVGAFAAGQSEIAGAPREIRRERLYRLGELTPPTPGPPGAARRAGPADRSLLVPWYEAFAREIGDPDSVPAVAVDYRVSYGGLLLWEADGVVRSMAAVSRPVAGTSRIGPVYTPPEFRGRGYAGAVTAAASVATREAGARDVLLFADQANPTSNRLYQRLGFRPVADYLMVAFD</sequence>
<evidence type="ECO:0000256" key="1">
    <source>
        <dbReference type="ARBA" id="ARBA00022679"/>
    </source>
</evidence>
<dbReference type="PROSITE" id="PS51186">
    <property type="entry name" value="GNAT"/>
    <property type="match status" value="1"/>
</dbReference>
<feature type="region of interest" description="Disordered" evidence="3">
    <location>
        <begin position="1"/>
        <end position="37"/>
    </location>
</feature>
<protein>
    <submittedName>
        <fullName evidence="5">FR47-like protein</fullName>
    </submittedName>
</protein>
<keyword evidence="1" id="KW-0808">Transferase</keyword>
<dbReference type="Proteomes" id="UP000184501">
    <property type="component" value="Unassembled WGS sequence"/>
</dbReference>
<name>A0A1M5BA88_STRHI</name>
<dbReference type="EMBL" id="FQVN01000003">
    <property type="protein sequence ID" value="SHF39247.1"/>
    <property type="molecule type" value="Genomic_DNA"/>
</dbReference>
<gene>
    <name evidence="5" type="ORF">SAMN05444320_103469</name>
</gene>
<evidence type="ECO:0000256" key="3">
    <source>
        <dbReference type="SAM" id="MobiDB-lite"/>
    </source>
</evidence>
<feature type="domain" description="N-acetyltransferase" evidence="4">
    <location>
        <begin position="183"/>
        <end position="318"/>
    </location>
</feature>
<dbReference type="Pfam" id="PF08445">
    <property type="entry name" value="FR47"/>
    <property type="match status" value="1"/>
</dbReference>
<reference evidence="5 6" key="1">
    <citation type="submission" date="2016-11" db="EMBL/GenBank/DDBJ databases">
        <authorList>
            <person name="Jaros S."/>
            <person name="Januszkiewicz K."/>
            <person name="Wedrychowicz H."/>
        </authorList>
    </citation>
    <scope>NUCLEOTIDE SEQUENCE [LARGE SCALE GENOMIC DNA]</scope>
    <source>
        <strain evidence="5 6">DSM 44523</strain>
    </source>
</reference>
<dbReference type="InterPro" id="IPR013653">
    <property type="entry name" value="GCN5-like_dom"/>
</dbReference>
<proteinExistence type="predicted"/>
<dbReference type="STRING" id="2017.SAMN05444320_103469"/>
<evidence type="ECO:0000313" key="6">
    <source>
        <dbReference type="Proteomes" id="UP000184501"/>
    </source>
</evidence>
<dbReference type="AlphaFoldDB" id="A0A1M5BA88"/>